<dbReference type="AlphaFoldDB" id="C2CG02"/>
<dbReference type="HOGENOM" id="CLU_2766835_0_0_9"/>
<accession>C2CG02</accession>
<reference evidence="1 2" key="1">
    <citation type="submission" date="2009-01" db="EMBL/GenBank/DDBJ databases">
        <authorList>
            <person name="Qin X."/>
            <person name="Bachman B."/>
            <person name="Battles P."/>
            <person name="Bell A."/>
            <person name="Bess C."/>
            <person name="Bickham C."/>
            <person name="Chaboub L."/>
            <person name="Chen D."/>
            <person name="Coyle M."/>
            <person name="Deiros D.R."/>
            <person name="Dinh H."/>
            <person name="Forbes L."/>
            <person name="Fowler G."/>
            <person name="Francisco L."/>
            <person name="Fu Q."/>
            <person name="Gubbala S."/>
            <person name="Hale W."/>
            <person name="Han Y."/>
            <person name="Hemphill L."/>
            <person name="Highlander S.K."/>
            <person name="Hirani K."/>
            <person name="Hogues M."/>
            <person name="Jackson L."/>
            <person name="Jakkamsetti A."/>
            <person name="Javaid M."/>
            <person name="Jiang H."/>
            <person name="Korchina V."/>
            <person name="Kovar C."/>
            <person name="Lara F."/>
            <person name="Lee S."/>
            <person name="Mata R."/>
            <person name="Mathew T."/>
            <person name="Moen C."/>
            <person name="Morales K."/>
            <person name="Munidasa M."/>
            <person name="Nazareth L."/>
            <person name="Ngo R."/>
            <person name="Nguyen L."/>
            <person name="Okwuonu G."/>
            <person name="Ongeri F."/>
            <person name="Patil S."/>
            <person name="Petrosino J."/>
            <person name="Pham C."/>
            <person name="Pham P."/>
            <person name="Pu L.-L."/>
            <person name="Puazo M."/>
            <person name="Raj R."/>
            <person name="Reid J."/>
            <person name="Rouhana J."/>
            <person name="Saada N."/>
            <person name="Shang Y."/>
            <person name="Simmons D."/>
            <person name="Thornton R."/>
            <person name="Warren J."/>
            <person name="Weissenberger G."/>
            <person name="Zhang J."/>
            <person name="Zhang L."/>
            <person name="Zhou C."/>
            <person name="Zhu D."/>
            <person name="Muzny D."/>
            <person name="Worley K."/>
            <person name="Gibbs R."/>
        </authorList>
    </citation>
    <scope>NUCLEOTIDE SEQUENCE [LARGE SCALE GENOMIC DNA]</scope>
    <source>
        <strain evidence="1 2">ATCC 35098</strain>
    </source>
</reference>
<dbReference type="eggNOG" id="ENOG5030GPU">
    <property type="taxonomic scope" value="Bacteria"/>
</dbReference>
<protein>
    <submittedName>
        <fullName evidence="1">Uncharacterized protein</fullName>
    </submittedName>
</protein>
<organism evidence="1 2">
    <name type="scientific">Anaerococcus tetradius ATCC 35098</name>
    <dbReference type="NCBI Taxonomy" id="525255"/>
    <lineage>
        <taxon>Bacteria</taxon>
        <taxon>Bacillati</taxon>
        <taxon>Bacillota</taxon>
        <taxon>Tissierellia</taxon>
        <taxon>Tissierellales</taxon>
        <taxon>Peptoniphilaceae</taxon>
        <taxon>Anaerococcus</taxon>
    </lineage>
</organism>
<gene>
    <name evidence="1" type="ORF">HMPREF0077_0412</name>
</gene>
<proteinExistence type="predicted"/>
<dbReference type="EMBL" id="ACGC01000014">
    <property type="protein sequence ID" value="EEI83530.1"/>
    <property type="molecule type" value="Genomic_DNA"/>
</dbReference>
<sequence>MRKQVMPVLEIGKFYKIRFKDVKANSKYKKADEGRLVYLDDRLAVFDNGRYRDCQMVKNYKCDWEVMRG</sequence>
<evidence type="ECO:0000313" key="1">
    <source>
        <dbReference type="EMBL" id="EEI83530.1"/>
    </source>
</evidence>
<dbReference type="RefSeq" id="WP_004836117.1">
    <property type="nucleotide sequence ID" value="NZ_GG666295.1"/>
</dbReference>
<evidence type="ECO:0000313" key="2">
    <source>
        <dbReference type="Proteomes" id="UP000003744"/>
    </source>
</evidence>
<name>C2CG02_9FIRM</name>
<comment type="caution">
    <text evidence="1">The sequence shown here is derived from an EMBL/GenBank/DDBJ whole genome shotgun (WGS) entry which is preliminary data.</text>
</comment>
<dbReference type="Proteomes" id="UP000003744">
    <property type="component" value="Unassembled WGS sequence"/>
</dbReference>